<feature type="compositionally biased region" description="Low complexity" evidence="1">
    <location>
        <begin position="57"/>
        <end position="73"/>
    </location>
</feature>
<evidence type="ECO:0000313" key="4">
    <source>
        <dbReference type="Proteomes" id="UP001153069"/>
    </source>
</evidence>
<evidence type="ECO:0000313" key="3">
    <source>
        <dbReference type="EMBL" id="CAB9518565.1"/>
    </source>
</evidence>
<reference evidence="3" key="1">
    <citation type="submission" date="2020-06" db="EMBL/GenBank/DDBJ databases">
        <authorList>
            <consortium name="Plant Systems Biology data submission"/>
        </authorList>
    </citation>
    <scope>NUCLEOTIDE SEQUENCE</scope>
    <source>
        <strain evidence="3">D6</strain>
    </source>
</reference>
<feature type="compositionally biased region" description="Pro residues" evidence="1">
    <location>
        <begin position="25"/>
        <end position="51"/>
    </location>
</feature>
<dbReference type="OrthoDB" id="48547at2759"/>
<protein>
    <recommendedName>
        <fullName evidence="2">DUF6824 domain-containing protein</fullName>
    </recommendedName>
</protein>
<feature type="domain" description="DUF6824" evidence="2">
    <location>
        <begin position="105"/>
        <end position="190"/>
    </location>
</feature>
<accession>A0A9N8EDU4</accession>
<gene>
    <name evidence="3" type="ORF">SEMRO_945_G223130.1</name>
</gene>
<feature type="compositionally biased region" description="Pro residues" evidence="1">
    <location>
        <begin position="1"/>
        <end position="18"/>
    </location>
</feature>
<dbReference type="InterPro" id="IPR049227">
    <property type="entry name" value="DUF6824"/>
</dbReference>
<sequence>MTPPPPPPATKFHPPAPHPGYYHAPYPPHGYPPMPPPHPAYGYPYHPPPPPPRRKSSQTSPPTKQQQQQQPPKTTRKKRSSKKVAPEPPAINSKPQTILTHHDHDILMGRGGKNNSHVGNEKLREMARAVTEVYKKASKKEKSRMAWDLIEQVKQLNPPGRFLRRIQDTGAWEEVPVSQAREKAGQCLRDAVATNKGPPPPTVSSTASSSEIIKKSVPPPLVSSSSASINDDNTVAERPSTPVSLHKHPLNVIEESPVADTTISRRSSVSFKMEEDDNDDAMDTSSSSSAPKRQRLGTWDKVVRSGGDLLAQFGEDLDASTSHEGVMRARLGTWDRESAGLSHSNHVIPMDQDPVLVGIDQHTGAPMVMMGNDLEEWLEEGLHMDQEELEQPNQPMYTDDEDVFYTDFF</sequence>
<evidence type="ECO:0000259" key="2">
    <source>
        <dbReference type="Pfam" id="PF20710"/>
    </source>
</evidence>
<proteinExistence type="predicted"/>
<keyword evidence="4" id="KW-1185">Reference proteome</keyword>
<dbReference type="Proteomes" id="UP001153069">
    <property type="component" value="Unassembled WGS sequence"/>
</dbReference>
<comment type="caution">
    <text evidence="3">The sequence shown here is derived from an EMBL/GenBank/DDBJ whole genome shotgun (WGS) entry which is preliminary data.</text>
</comment>
<dbReference type="Pfam" id="PF20710">
    <property type="entry name" value="DUF6824"/>
    <property type="match status" value="1"/>
</dbReference>
<feature type="region of interest" description="Disordered" evidence="1">
    <location>
        <begin position="1"/>
        <end position="123"/>
    </location>
</feature>
<feature type="region of interest" description="Disordered" evidence="1">
    <location>
        <begin position="191"/>
        <end position="295"/>
    </location>
</feature>
<dbReference type="EMBL" id="CAICTM010000943">
    <property type="protein sequence ID" value="CAB9518565.1"/>
    <property type="molecule type" value="Genomic_DNA"/>
</dbReference>
<feature type="compositionally biased region" description="Polar residues" evidence="1">
    <location>
        <begin position="259"/>
        <end position="270"/>
    </location>
</feature>
<organism evidence="3 4">
    <name type="scientific">Seminavis robusta</name>
    <dbReference type="NCBI Taxonomy" id="568900"/>
    <lineage>
        <taxon>Eukaryota</taxon>
        <taxon>Sar</taxon>
        <taxon>Stramenopiles</taxon>
        <taxon>Ochrophyta</taxon>
        <taxon>Bacillariophyta</taxon>
        <taxon>Bacillariophyceae</taxon>
        <taxon>Bacillariophycidae</taxon>
        <taxon>Naviculales</taxon>
        <taxon>Naviculaceae</taxon>
        <taxon>Seminavis</taxon>
    </lineage>
</organism>
<name>A0A9N8EDU4_9STRA</name>
<dbReference type="AlphaFoldDB" id="A0A9N8EDU4"/>
<evidence type="ECO:0000256" key="1">
    <source>
        <dbReference type="SAM" id="MobiDB-lite"/>
    </source>
</evidence>